<gene>
    <name evidence="17" type="ORF">DFP98_102107</name>
</gene>
<evidence type="ECO:0000256" key="5">
    <source>
        <dbReference type="ARBA" id="ARBA00022553"/>
    </source>
</evidence>
<dbReference type="GO" id="GO:0000155">
    <property type="term" value="F:phosphorelay sensor kinase activity"/>
    <property type="evidence" value="ECO:0007669"/>
    <property type="project" value="InterPro"/>
</dbReference>
<dbReference type="InterPro" id="IPR004358">
    <property type="entry name" value="Sig_transdc_His_kin-like_C"/>
</dbReference>
<feature type="domain" description="HAMP" evidence="16">
    <location>
        <begin position="153"/>
        <end position="205"/>
    </location>
</feature>
<dbReference type="PROSITE" id="PS50109">
    <property type="entry name" value="HIS_KIN"/>
    <property type="match status" value="1"/>
</dbReference>
<dbReference type="PANTHER" id="PTHR45528:SF1">
    <property type="entry name" value="SENSOR HISTIDINE KINASE CPXA"/>
    <property type="match status" value="1"/>
</dbReference>
<dbReference type="CDD" id="cd00082">
    <property type="entry name" value="HisKA"/>
    <property type="match status" value="1"/>
</dbReference>
<dbReference type="EMBL" id="QRDZ01000002">
    <property type="protein sequence ID" value="RED87629.1"/>
    <property type="molecule type" value="Genomic_DNA"/>
</dbReference>
<evidence type="ECO:0000256" key="2">
    <source>
        <dbReference type="ARBA" id="ARBA00004651"/>
    </source>
</evidence>
<dbReference type="GO" id="GO:0005886">
    <property type="term" value="C:plasma membrane"/>
    <property type="evidence" value="ECO:0007669"/>
    <property type="project" value="UniProtKB-SubCell"/>
</dbReference>
<name>A0A3D9KM58_9BACL</name>
<dbReference type="PRINTS" id="PR00344">
    <property type="entry name" value="BCTRLSENSOR"/>
</dbReference>
<dbReference type="InterPro" id="IPR050398">
    <property type="entry name" value="HssS/ArlS-like"/>
</dbReference>
<dbReference type="CDD" id="cd00075">
    <property type="entry name" value="HATPase"/>
    <property type="match status" value="1"/>
</dbReference>
<evidence type="ECO:0000256" key="7">
    <source>
        <dbReference type="ARBA" id="ARBA00022692"/>
    </source>
</evidence>
<dbReference type="OrthoDB" id="335833at2"/>
<dbReference type="Pfam" id="PF00512">
    <property type="entry name" value="HisKA"/>
    <property type="match status" value="1"/>
</dbReference>
<keyword evidence="9 17" id="KW-0418">Kinase</keyword>
<keyword evidence="11 14" id="KW-1133">Transmembrane helix</keyword>
<dbReference type="InterPro" id="IPR003660">
    <property type="entry name" value="HAMP_dom"/>
</dbReference>
<evidence type="ECO:0000256" key="13">
    <source>
        <dbReference type="ARBA" id="ARBA00023136"/>
    </source>
</evidence>
<keyword evidence="7 14" id="KW-0812">Transmembrane</keyword>
<dbReference type="FunFam" id="3.30.565.10:FF:000006">
    <property type="entry name" value="Sensor histidine kinase WalK"/>
    <property type="match status" value="1"/>
</dbReference>
<dbReference type="InterPro" id="IPR005467">
    <property type="entry name" value="His_kinase_dom"/>
</dbReference>
<evidence type="ECO:0000313" key="18">
    <source>
        <dbReference type="Proteomes" id="UP000256977"/>
    </source>
</evidence>
<evidence type="ECO:0000256" key="9">
    <source>
        <dbReference type="ARBA" id="ARBA00022777"/>
    </source>
</evidence>
<dbReference type="SMART" id="SM00304">
    <property type="entry name" value="HAMP"/>
    <property type="match status" value="1"/>
</dbReference>
<keyword evidence="6" id="KW-0808">Transferase</keyword>
<feature type="domain" description="Histidine kinase" evidence="15">
    <location>
        <begin position="220"/>
        <end position="439"/>
    </location>
</feature>
<proteinExistence type="predicted"/>
<dbReference type="SUPFAM" id="SSF158472">
    <property type="entry name" value="HAMP domain-like"/>
    <property type="match status" value="1"/>
</dbReference>
<evidence type="ECO:0000256" key="14">
    <source>
        <dbReference type="SAM" id="Phobius"/>
    </source>
</evidence>
<dbReference type="InterPro" id="IPR036890">
    <property type="entry name" value="HATPase_C_sf"/>
</dbReference>
<evidence type="ECO:0000256" key="1">
    <source>
        <dbReference type="ARBA" id="ARBA00000085"/>
    </source>
</evidence>
<dbReference type="PANTHER" id="PTHR45528">
    <property type="entry name" value="SENSOR HISTIDINE KINASE CPXA"/>
    <property type="match status" value="1"/>
</dbReference>
<keyword evidence="8" id="KW-0547">Nucleotide-binding</keyword>
<keyword evidence="10" id="KW-0067">ATP-binding</keyword>
<dbReference type="SUPFAM" id="SSF55874">
    <property type="entry name" value="ATPase domain of HSP90 chaperone/DNA topoisomerase II/histidine kinase"/>
    <property type="match status" value="1"/>
</dbReference>
<evidence type="ECO:0000256" key="4">
    <source>
        <dbReference type="ARBA" id="ARBA00022475"/>
    </source>
</evidence>
<dbReference type="Gene3D" id="6.10.340.10">
    <property type="match status" value="1"/>
</dbReference>
<dbReference type="Proteomes" id="UP000256977">
    <property type="component" value="Unassembled WGS sequence"/>
</dbReference>
<dbReference type="InterPro" id="IPR003661">
    <property type="entry name" value="HisK_dim/P_dom"/>
</dbReference>
<comment type="subcellular location">
    <subcellularLocation>
        <location evidence="2">Cell membrane</location>
        <topology evidence="2">Multi-pass membrane protein</topology>
    </subcellularLocation>
</comment>
<evidence type="ECO:0000256" key="6">
    <source>
        <dbReference type="ARBA" id="ARBA00022679"/>
    </source>
</evidence>
<dbReference type="Pfam" id="PF02518">
    <property type="entry name" value="HATPase_c"/>
    <property type="match status" value="1"/>
</dbReference>
<reference evidence="17 18" key="1">
    <citation type="submission" date="2018-07" db="EMBL/GenBank/DDBJ databases">
        <title>Genomic Encyclopedia of Type Strains, Phase III (KMG-III): the genomes of soil and plant-associated and newly described type strains.</title>
        <authorList>
            <person name="Whitman W."/>
        </authorList>
    </citation>
    <scope>NUCLEOTIDE SEQUENCE [LARGE SCALE GENOMIC DNA]</scope>
    <source>
        <strain evidence="17 18">CECT 7287</strain>
    </source>
</reference>
<keyword evidence="5" id="KW-0597">Phosphoprotein</keyword>
<keyword evidence="13 14" id="KW-0472">Membrane</keyword>
<dbReference type="Gene3D" id="1.10.287.130">
    <property type="match status" value="1"/>
</dbReference>
<organism evidence="17 18">
    <name type="scientific">Cohnella phaseoli</name>
    <dbReference type="NCBI Taxonomy" id="456490"/>
    <lineage>
        <taxon>Bacteria</taxon>
        <taxon>Bacillati</taxon>
        <taxon>Bacillota</taxon>
        <taxon>Bacilli</taxon>
        <taxon>Bacillales</taxon>
        <taxon>Paenibacillaceae</taxon>
        <taxon>Cohnella</taxon>
    </lineage>
</organism>
<dbReference type="PROSITE" id="PS50885">
    <property type="entry name" value="HAMP"/>
    <property type="match status" value="1"/>
</dbReference>
<dbReference type="InterPro" id="IPR036097">
    <property type="entry name" value="HisK_dim/P_sf"/>
</dbReference>
<feature type="transmembrane region" description="Helical" evidence="14">
    <location>
        <begin position="130"/>
        <end position="149"/>
    </location>
</feature>
<sequence>MKMKLRYWMLFGMLIVTVVPRLVYEVPGLVDRYLLYPSQAEQRQAGMDGLAKEASKSGMAQWENPEWRSAVEKQASSLHLGIIVKDASGRERFRFMPEGSNYAEIRQIVFAEKGQLQGSMFLYGPKPGNGWGVALSIIAAVGVIVFIGLKIGRVVVKPLEAASAAARRIAGGDLDFELPTSTVAEVIDVRNAFHAMRNELQESLIRQSRLEEERRFFISAIAHDLRTPIFTLRGFLQRIEKSMHGSPQKLPHYLEICSQKAEQLNRLVSDLSSYTVTDSLDLSMRRERVELNRLLADLVAEYAPIAKEKKIDLRFNASPEAIALHADPHLIHRAIGNLMDNALRFTPANGKVTIHCSTRENRALFSIEDTGPGISAKEEARIFEPFYRSDESRNPEYGGTGLGLTIARRIIRAHHGELAVQRDTSDEGAVFAGWLPLASVLK</sequence>
<dbReference type="SMART" id="SM00387">
    <property type="entry name" value="HATPase_c"/>
    <property type="match status" value="1"/>
</dbReference>
<evidence type="ECO:0000256" key="10">
    <source>
        <dbReference type="ARBA" id="ARBA00022840"/>
    </source>
</evidence>
<dbReference type="AlphaFoldDB" id="A0A3D9KM58"/>
<dbReference type="SUPFAM" id="SSF47384">
    <property type="entry name" value="Homodimeric domain of signal transducing histidine kinase"/>
    <property type="match status" value="1"/>
</dbReference>
<comment type="caution">
    <text evidence="17">The sequence shown here is derived from an EMBL/GenBank/DDBJ whole genome shotgun (WGS) entry which is preliminary data.</text>
</comment>
<dbReference type="Pfam" id="PF00672">
    <property type="entry name" value="HAMP"/>
    <property type="match status" value="1"/>
</dbReference>
<comment type="catalytic activity">
    <reaction evidence="1">
        <text>ATP + protein L-histidine = ADP + protein N-phospho-L-histidine.</text>
        <dbReference type="EC" id="2.7.13.3"/>
    </reaction>
</comment>
<dbReference type="Gene3D" id="3.30.565.10">
    <property type="entry name" value="Histidine kinase-like ATPase, C-terminal domain"/>
    <property type="match status" value="1"/>
</dbReference>
<evidence type="ECO:0000256" key="3">
    <source>
        <dbReference type="ARBA" id="ARBA00012438"/>
    </source>
</evidence>
<accession>A0A3D9KM58</accession>
<evidence type="ECO:0000256" key="12">
    <source>
        <dbReference type="ARBA" id="ARBA00023012"/>
    </source>
</evidence>
<dbReference type="SMART" id="SM00388">
    <property type="entry name" value="HisKA"/>
    <property type="match status" value="1"/>
</dbReference>
<dbReference type="RefSeq" id="WP_116059036.1">
    <property type="nucleotide sequence ID" value="NZ_QRDZ01000002.1"/>
</dbReference>
<protein>
    <recommendedName>
        <fullName evidence="3">histidine kinase</fullName>
        <ecNumber evidence="3">2.7.13.3</ecNumber>
    </recommendedName>
</protein>
<keyword evidence="18" id="KW-1185">Reference proteome</keyword>
<keyword evidence="4" id="KW-1003">Cell membrane</keyword>
<keyword evidence="12" id="KW-0902">Two-component regulatory system</keyword>
<dbReference type="InterPro" id="IPR003594">
    <property type="entry name" value="HATPase_dom"/>
</dbReference>
<dbReference type="GO" id="GO:0005524">
    <property type="term" value="F:ATP binding"/>
    <property type="evidence" value="ECO:0007669"/>
    <property type="project" value="UniProtKB-KW"/>
</dbReference>
<dbReference type="EC" id="2.7.13.3" evidence="3"/>
<evidence type="ECO:0000256" key="8">
    <source>
        <dbReference type="ARBA" id="ARBA00022741"/>
    </source>
</evidence>
<evidence type="ECO:0000313" key="17">
    <source>
        <dbReference type="EMBL" id="RED87629.1"/>
    </source>
</evidence>
<evidence type="ECO:0000256" key="11">
    <source>
        <dbReference type="ARBA" id="ARBA00022989"/>
    </source>
</evidence>
<evidence type="ECO:0000259" key="15">
    <source>
        <dbReference type="PROSITE" id="PS50109"/>
    </source>
</evidence>
<evidence type="ECO:0000259" key="16">
    <source>
        <dbReference type="PROSITE" id="PS50885"/>
    </source>
</evidence>
<feature type="transmembrane region" description="Helical" evidence="14">
    <location>
        <begin position="7"/>
        <end position="24"/>
    </location>
</feature>